<sequence>MSSVLDVTDLTVDFRQDGRRIPAVKGVSFAIERGETVALVGESGSGKSVTALSTVQLLGDNAEVGGHVRFGGTDMVSASDAQLREVRGNGISFIFQEPMTSLNPLHTLEKQLREVIELHQGLRGEAVRARIIELLQRVGIREAESRLTAYPHQLSGGQRQRVMIAMALANNPELLIADEPTTALDVTIQAQILDLLAEIKRDVGMSMLFITHDLGIVRRIADRVCVMKDGEIVEEGPVEQIFTSPEHPYTQMLLAAETAGRPVPVPAEAKTILQTEHLKIWFPIHQGLLKRTVGHVKAVNDANLTVRAGETLGVVGESGSGKTTLALAILRLIDCEGRVVFLGNEIADLTPRQMRPHRKEMQIVFQDPFGSLSPRMTVAEIIAEGLGVHGVERGQNKRQMVAEIMAEVGLDPATMDRYPHEFSGGQRQRIAVARALILRPQLIVLDEPTSALDMSVQVQIVQLLRDLQQRHGLAYLFISHDLKVVRALSHRIMVMKEGDVVEEGSADAIFDAPQNDYTKALMSAAFVR</sequence>
<dbReference type="Pfam" id="PF00005">
    <property type="entry name" value="ABC_tran"/>
    <property type="match status" value="2"/>
</dbReference>
<dbReference type="InterPro" id="IPR027417">
    <property type="entry name" value="P-loop_NTPase"/>
</dbReference>
<reference evidence="7 8" key="1">
    <citation type="submission" date="2020-02" db="EMBL/GenBank/DDBJ databases">
        <title>Pseudoroseicyclus tamarix, sp. nov., isolated from offshore sediment of a Tamarix chinensis forest.</title>
        <authorList>
            <person name="Gai Y."/>
        </authorList>
    </citation>
    <scope>NUCLEOTIDE SEQUENCE [LARGE SCALE GENOMIC DNA]</scope>
    <source>
        <strain evidence="7 8">CLL3-39</strain>
    </source>
</reference>
<dbReference type="SUPFAM" id="SSF52540">
    <property type="entry name" value="P-loop containing nucleoside triphosphate hydrolases"/>
    <property type="match status" value="2"/>
</dbReference>
<accession>A0A6B2JFF0</accession>
<evidence type="ECO:0000313" key="8">
    <source>
        <dbReference type="Proteomes" id="UP000474757"/>
    </source>
</evidence>
<protein>
    <submittedName>
        <fullName evidence="7">ABC transporter ATP-binding protein</fullName>
    </submittedName>
</protein>
<gene>
    <name evidence="7" type="ORF">GZA08_02070</name>
</gene>
<dbReference type="InterPro" id="IPR003439">
    <property type="entry name" value="ABC_transporter-like_ATP-bd"/>
</dbReference>
<dbReference type="PROSITE" id="PS00211">
    <property type="entry name" value="ABC_TRANSPORTER_1"/>
    <property type="match status" value="2"/>
</dbReference>
<dbReference type="NCBIfam" id="NF007739">
    <property type="entry name" value="PRK10419.1"/>
    <property type="match status" value="2"/>
</dbReference>
<dbReference type="InterPro" id="IPR003593">
    <property type="entry name" value="AAA+_ATPase"/>
</dbReference>
<keyword evidence="5 7" id="KW-0067">ATP-binding</keyword>
<evidence type="ECO:0000256" key="4">
    <source>
        <dbReference type="ARBA" id="ARBA00022741"/>
    </source>
</evidence>
<evidence type="ECO:0000256" key="1">
    <source>
        <dbReference type="ARBA" id="ARBA00004417"/>
    </source>
</evidence>
<dbReference type="InterPro" id="IPR013563">
    <property type="entry name" value="Oligopep_ABC_C"/>
</dbReference>
<dbReference type="GO" id="GO:0005886">
    <property type="term" value="C:plasma membrane"/>
    <property type="evidence" value="ECO:0007669"/>
    <property type="project" value="UniProtKB-SubCell"/>
</dbReference>
<comment type="similarity">
    <text evidence="2">Belongs to the ABC transporter superfamily.</text>
</comment>
<organism evidence="7 8">
    <name type="scientific">Pseudoroseicyclus tamaricis</name>
    <dbReference type="NCBI Taxonomy" id="2705421"/>
    <lineage>
        <taxon>Bacteria</taxon>
        <taxon>Pseudomonadati</taxon>
        <taxon>Pseudomonadota</taxon>
        <taxon>Alphaproteobacteria</taxon>
        <taxon>Rhodobacterales</taxon>
        <taxon>Paracoccaceae</taxon>
        <taxon>Pseudoroseicyclus</taxon>
    </lineage>
</organism>
<dbReference type="RefSeq" id="WP_163889513.1">
    <property type="nucleotide sequence ID" value="NZ_JAAFYS010000001.1"/>
</dbReference>
<keyword evidence="4" id="KW-0547">Nucleotide-binding</keyword>
<dbReference type="PANTHER" id="PTHR43776:SF7">
    <property type="entry name" value="D,D-DIPEPTIDE TRANSPORT ATP-BINDING PROTEIN DDPF-RELATED"/>
    <property type="match status" value="1"/>
</dbReference>
<comment type="caution">
    <text evidence="7">The sequence shown here is derived from an EMBL/GenBank/DDBJ whole genome shotgun (WGS) entry which is preliminary data.</text>
</comment>
<evidence type="ECO:0000259" key="6">
    <source>
        <dbReference type="PROSITE" id="PS50893"/>
    </source>
</evidence>
<proteinExistence type="inferred from homology"/>
<dbReference type="GO" id="GO:0005524">
    <property type="term" value="F:ATP binding"/>
    <property type="evidence" value="ECO:0007669"/>
    <property type="project" value="UniProtKB-KW"/>
</dbReference>
<dbReference type="PANTHER" id="PTHR43776">
    <property type="entry name" value="TRANSPORT ATP-BINDING PROTEIN"/>
    <property type="match status" value="1"/>
</dbReference>
<dbReference type="GO" id="GO:0015833">
    <property type="term" value="P:peptide transport"/>
    <property type="evidence" value="ECO:0007669"/>
    <property type="project" value="InterPro"/>
</dbReference>
<dbReference type="GO" id="GO:0016887">
    <property type="term" value="F:ATP hydrolysis activity"/>
    <property type="evidence" value="ECO:0007669"/>
    <property type="project" value="InterPro"/>
</dbReference>
<dbReference type="PROSITE" id="PS50893">
    <property type="entry name" value="ABC_TRANSPORTER_2"/>
    <property type="match status" value="2"/>
</dbReference>
<dbReference type="AlphaFoldDB" id="A0A6B2JFF0"/>
<dbReference type="FunFam" id="3.40.50.300:FF:000016">
    <property type="entry name" value="Oligopeptide ABC transporter ATP-binding component"/>
    <property type="match status" value="2"/>
</dbReference>
<keyword evidence="8" id="KW-1185">Reference proteome</keyword>
<dbReference type="Gene3D" id="3.40.50.300">
    <property type="entry name" value="P-loop containing nucleotide triphosphate hydrolases"/>
    <property type="match status" value="2"/>
</dbReference>
<dbReference type="InterPro" id="IPR050319">
    <property type="entry name" value="ABC_transp_ATP-bind"/>
</dbReference>
<dbReference type="NCBIfam" id="NF008453">
    <property type="entry name" value="PRK11308.1"/>
    <property type="match status" value="2"/>
</dbReference>
<dbReference type="Proteomes" id="UP000474757">
    <property type="component" value="Unassembled WGS sequence"/>
</dbReference>
<dbReference type="SMART" id="SM00382">
    <property type="entry name" value="AAA"/>
    <property type="match status" value="2"/>
</dbReference>
<dbReference type="Pfam" id="PF08352">
    <property type="entry name" value="oligo_HPY"/>
    <property type="match status" value="2"/>
</dbReference>
<dbReference type="EMBL" id="JAAGAB010000001">
    <property type="protein sequence ID" value="NDU99760.1"/>
    <property type="molecule type" value="Genomic_DNA"/>
</dbReference>
<dbReference type="CDD" id="cd03257">
    <property type="entry name" value="ABC_NikE_OppD_transporters"/>
    <property type="match status" value="2"/>
</dbReference>
<keyword evidence="3" id="KW-0813">Transport</keyword>
<feature type="domain" description="ABC transporter" evidence="6">
    <location>
        <begin position="284"/>
        <end position="522"/>
    </location>
</feature>
<feature type="domain" description="ABC transporter" evidence="6">
    <location>
        <begin position="5"/>
        <end position="254"/>
    </location>
</feature>
<evidence type="ECO:0000256" key="2">
    <source>
        <dbReference type="ARBA" id="ARBA00005417"/>
    </source>
</evidence>
<dbReference type="InterPro" id="IPR017871">
    <property type="entry name" value="ABC_transporter-like_CS"/>
</dbReference>
<evidence type="ECO:0000256" key="5">
    <source>
        <dbReference type="ARBA" id="ARBA00022840"/>
    </source>
</evidence>
<evidence type="ECO:0000256" key="3">
    <source>
        <dbReference type="ARBA" id="ARBA00022448"/>
    </source>
</evidence>
<name>A0A6B2JFF0_9RHOB</name>
<dbReference type="GO" id="GO:0055085">
    <property type="term" value="P:transmembrane transport"/>
    <property type="evidence" value="ECO:0007669"/>
    <property type="project" value="UniProtKB-ARBA"/>
</dbReference>
<comment type="subcellular location">
    <subcellularLocation>
        <location evidence="1">Cell inner membrane</location>
        <topology evidence="1">Peripheral membrane protein</topology>
    </subcellularLocation>
</comment>
<evidence type="ECO:0000313" key="7">
    <source>
        <dbReference type="EMBL" id="NDU99760.1"/>
    </source>
</evidence>